<evidence type="ECO:0000313" key="2">
    <source>
        <dbReference type="EMBL" id="KAK3283668.1"/>
    </source>
</evidence>
<proteinExistence type="predicted"/>
<feature type="region of interest" description="Disordered" evidence="1">
    <location>
        <begin position="165"/>
        <end position="209"/>
    </location>
</feature>
<reference evidence="2 3" key="1">
    <citation type="journal article" date="2015" name="Genome Biol. Evol.">
        <title>Comparative Genomics of a Bacterivorous Green Alga Reveals Evolutionary Causalities and Consequences of Phago-Mixotrophic Mode of Nutrition.</title>
        <authorList>
            <person name="Burns J.A."/>
            <person name="Paasch A."/>
            <person name="Narechania A."/>
            <person name="Kim E."/>
        </authorList>
    </citation>
    <scope>NUCLEOTIDE SEQUENCE [LARGE SCALE GENOMIC DNA]</scope>
    <source>
        <strain evidence="2 3">PLY_AMNH</strain>
    </source>
</reference>
<name>A0AAE0LFT1_9CHLO</name>
<keyword evidence="3" id="KW-1185">Reference proteome</keyword>
<evidence type="ECO:0000313" key="3">
    <source>
        <dbReference type="Proteomes" id="UP001190700"/>
    </source>
</evidence>
<organism evidence="2 3">
    <name type="scientific">Cymbomonas tetramitiformis</name>
    <dbReference type="NCBI Taxonomy" id="36881"/>
    <lineage>
        <taxon>Eukaryota</taxon>
        <taxon>Viridiplantae</taxon>
        <taxon>Chlorophyta</taxon>
        <taxon>Pyramimonadophyceae</taxon>
        <taxon>Pyramimonadales</taxon>
        <taxon>Pyramimonadaceae</taxon>
        <taxon>Cymbomonas</taxon>
    </lineage>
</organism>
<dbReference type="AlphaFoldDB" id="A0AAE0LFT1"/>
<evidence type="ECO:0000256" key="1">
    <source>
        <dbReference type="SAM" id="MobiDB-lite"/>
    </source>
</evidence>
<dbReference type="EMBL" id="LGRX02002688">
    <property type="protein sequence ID" value="KAK3283668.1"/>
    <property type="molecule type" value="Genomic_DNA"/>
</dbReference>
<protein>
    <submittedName>
        <fullName evidence="2">Uncharacterized protein</fullName>
    </submittedName>
</protein>
<accession>A0AAE0LFT1</accession>
<sequence length="348" mass="39377">MHSTKPEPDSCEFSVKKFKNKVVRLRKPSENAAGWKACETDRDFKKIELIRAAFMVEGISKFFNGLMVGIAKKDNLLACIFVDGQFYLDFETSDLQVYTKVEGDDGIADEYLKKLKNAFEQVRGDKGDLKKAEDAQVYTVFDEPAQVEVPPDGAFEDATAQIPKKTAASEEIEGMVSNKSRKTNQYLNTEDTDLSEGSKRSEDTDPLEGEVEKALNELKTCCAEVSSKKCSDMILNGKKIYYAHDESIWQGTIIKVNFCSKKHDPNWVVVKWINSDKKVVISGLDECKAAIKKRLKDLSRPLRVSDSLFKTFKVYLNPTASKTLFTMQNRLYPQYKPPSGKSKYLLFT</sequence>
<gene>
    <name evidence="2" type="ORF">CYMTET_8648</name>
</gene>
<dbReference type="Proteomes" id="UP001190700">
    <property type="component" value="Unassembled WGS sequence"/>
</dbReference>
<comment type="caution">
    <text evidence="2">The sequence shown here is derived from an EMBL/GenBank/DDBJ whole genome shotgun (WGS) entry which is preliminary data.</text>
</comment>